<gene>
    <name evidence="2" type="ORF">NCTC13315_02723</name>
</gene>
<dbReference type="Pfam" id="PF10988">
    <property type="entry name" value="DUF2807"/>
    <property type="match status" value="1"/>
</dbReference>
<dbReference type="AlphaFoldDB" id="A0A378I4P2"/>
<evidence type="ECO:0000259" key="1">
    <source>
        <dbReference type="Pfam" id="PF10988"/>
    </source>
</evidence>
<dbReference type="Gene3D" id="2.160.20.120">
    <property type="match status" value="1"/>
</dbReference>
<dbReference type="PROSITE" id="PS51257">
    <property type="entry name" value="PROKAR_LIPOPROTEIN"/>
    <property type="match status" value="1"/>
</dbReference>
<accession>A0A378I4P2</accession>
<name>A0A378I4P2_9GAMM</name>
<reference evidence="2 3" key="1">
    <citation type="submission" date="2018-06" db="EMBL/GenBank/DDBJ databases">
        <authorList>
            <consortium name="Pathogen Informatics"/>
            <person name="Doyle S."/>
        </authorList>
    </citation>
    <scope>NUCLEOTIDE SEQUENCE [LARGE SCALE GENOMIC DNA]</scope>
    <source>
        <strain evidence="2 3">NCTC13315</strain>
    </source>
</reference>
<dbReference type="EMBL" id="UGNV01000001">
    <property type="protein sequence ID" value="STX30159.1"/>
    <property type="molecule type" value="Genomic_DNA"/>
</dbReference>
<organism evidence="2 3">
    <name type="scientific">Legionella beliardensis</name>
    <dbReference type="NCBI Taxonomy" id="91822"/>
    <lineage>
        <taxon>Bacteria</taxon>
        <taxon>Pseudomonadati</taxon>
        <taxon>Pseudomonadota</taxon>
        <taxon>Gammaproteobacteria</taxon>
        <taxon>Legionellales</taxon>
        <taxon>Legionellaceae</taxon>
        <taxon>Legionella</taxon>
    </lineage>
</organism>
<feature type="domain" description="Putative auto-transporter adhesin head GIN" evidence="1">
    <location>
        <begin position="45"/>
        <end position="215"/>
    </location>
</feature>
<dbReference type="InterPro" id="IPR021255">
    <property type="entry name" value="DUF2807"/>
</dbReference>
<keyword evidence="3" id="KW-1185">Reference proteome</keyword>
<evidence type="ECO:0000313" key="2">
    <source>
        <dbReference type="EMBL" id="STX30159.1"/>
    </source>
</evidence>
<dbReference type="Proteomes" id="UP000254968">
    <property type="component" value="Unassembled WGS sequence"/>
</dbReference>
<protein>
    <submittedName>
        <fullName evidence="2">Protein of uncharacterized function (DUF2807)</fullName>
    </submittedName>
</protein>
<evidence type="ECO:0000313" key="3">
    <source>
        <dbReference type="Proteomes" id="UP000254968"/>
    </source>
</evidence>
<sequence length="317" mass="35346">MLRRSLILFVLILFLGGCSRTLIATSGAMPIAINRATQTRVMPSFNDVFIQGRINVSLHTGYAEPKVILRGDPRDLAQVNLSVNNGRLLILLLKGYPQHGAVNIEVRTRHLNTFSYKGSGIIDGRRLNSGLLDLFITNPGQTNLGGNINLGRLEVNGSGYVAIQGIKSSNLQLAVKGNPTIQLSGMVNISNLNLRGDAKLSLYWIKSNWLTVRGSGHSVIELAGIVNKLDLELWDHARFKGRYLRADRLFAKTHQRSVAELVAIKRQHTLATDASDIYFYEIPDMKTDFMAFNGAVLDMRDLNDPFIEEYTRYNNTF</sequence>
<dbReference type="OrthoDB" id="5641583at2"/>
<proteinExistence type="predicted"/>